<evidence type="ECO:0000256" key="5">
    <source>
        <dbReference type="ARBA" id="ARBA00023295"/>
    </source>
</evidence>
<name>A0A7J6UKJ1_PEROL</name>
<dbReference type="PANTHER" id="PTHR22762:SF54">
    <property type="entry name" value="BCDNA.GH04962"/>
    <property type="match status" value="1"/>
</dbReference>
<keyword evidence="2" id="KW-0732">Signal</keyword>
<dbReference type="PANTHER" id="PTHR22762">
    <property type="entry name" value="ALPHA-GLUCOSIDASE"/>
    <property type="match status" value="1"/>
</dbReference>
<keyword evidence="3 6" id="KW-0378">Hydrolase</keyword>
<gene>
    <name evidence="8" type="ORF">FOZ63_023741</name>
</gene>
<dbReference type="SUPFAM" id="SSF51445">
    <property type="entry name" value="(Trans)glycosidases"/>
    <property type="match status" value="1"/>
</dbReference>
<dbReference type="GO" id="GO:0090599">
    <property type="term" value="F:alpha-glucosidase activity"/>
    <property type="evidence" value="ECO:0007669"/>
    <property type="project" value="TreeGrafter"/>
</dbReference>
<keyword evidence="5 6" id="KW-0326">Glycosidase</keyword>
<feature type="non-terminal residue" evidence="8">
    <location>
        <position position="1"/>
    </location>
</feature>
<comment type="similarity">
    <text evidence="1 6">Belongs to the glycosyl hydrolase 31 family.</text>
</comment>
<evidence type="ECO:0000256" key="2">
    <source>
        <dbReference type="ARBA" id="ARBA00022729"/>
    </source>
</evidence>
<organism evidence="8 9">
    <name type="scientific">Perkinsus olseni</name>
    <name type="common">Perkinsus atlanticus</name>
    <dbReference type="NCBI Taxonomy" id="32597"/>
    <lineage>
        <taxon>Eukaryota</taxon>
        <taxon>Sar</taxon>
        <taxon>Alveolata</taxon>
        <taxon>Perkinsozoa</taxon>
        <taxon>Perkinsea</taxon>
        <taxon>Perkinsida</taxon>
        <taxon>Perkinsidae</taxon>
        <taxon>Perkinsus</taxon>
    </lineage>
</organism>
<evidence type="ECO:0000313" key="8">
    <source>
        <dbReference type="EMBL" id="KAF4757765.1"/>
    </source>
</evidence>
<dbReference type="GO" id="GO:0006491">
    <property type="term" value="P:N-glycan processing"/>
    <property type="evidence" value="ECO:0007669"/>
    <property type="project" value="TreeGrafter"/>
</dbReference>
<accession>A0A7J6UKJ1</accession>
<dbReference type="Gene3D" id="3.20.20.80">
    <property type="entry name" value="Glycosidases"/>
    <property type="match status" value="1"/>
</dbReference>
<feature type="domain" description="Glycoside hydrolase family 31 TIM barrel" evidence="7">
    <location>
        <begin position="2"/>
        <end position="92"/>
    </location>
</feature>
<reference evidence="8 9" key="1">
    <citation type="submission" date="2020-04" db="EMBL/GenBank/DDBJ databases">
        <title>Perkinsus olseni comparative genomics.</title>
        <authorList>
            <person name="Bogema D.R."/>
        </authorList>
    </citation>
    <scope>NUCLEOTIDE SEQUENCE [LARGE SCALE GENOMIC DNA]</scope>
    <source>
        <strain evidence="8 9">ATCC PRA-207</strain>
    </source>
</reference>
<dbReference type="EMBL" id="JABANO010002260">
    <property type="protein sequence ID" value="KAF4757765.1"/>
    <property type="molecule type" value="Genomic_DNA"/>
</dbReference>
<feature type="non-terminal residue" evidence="8">
    <location>
        <position position="124"/>
    </location>
</feature>
<protein>
    <recommendedName>
        <fullName evidence="7">Glycoside hydrolase family 31 TIM barrel domain-containing protein</fullName>
    </recommendedName>
</protein>
<evidence type="ECO:0000256" key="3">
    <source>
        <dbReference type="ARBA" id="ARBA00022801"/>
    </source>
</evidence>
<keyword evidence="4" id="KW-0325">Glycoprotein</keyword>
<dbReference type="InterPro" id="IPR000322">
    <property type="entry name" value="Glyco_hydro_31_TIM"/>
</dbReference>
<dbReference type="Pfam" id="PF01055">
    <property type="entry name" value="Glyco_hydro_31_2nd"/>
    <property type="match status" value="1"/>
</dbReference>
<keyword evidence="9" id="KW-1185">Reference proteome</keyword>
<dbReference type="InterPro" id="IPR017853">
    <property type="entry name" value="GH"/>
</dbReference>
<sequence>SQQYTEYLASKYTEIGFPVDVFWLGIEHTNGKMYFTWNETLFPDPKKMSEDIRDKGKEMVTIVDPHIKVSKSYFIYSSGVEEDVFVKEIDRTQRKTILQLLRRTTQSLAGVPTLKIFQADASPG</sequence>
<dbReference type="AlphaFoldDB" id="A0A7J6UKJ1"/>
<evidence type="ECO:0000256" key="4">
    <source>
        <dbReference type="ARBA" id="ARBA00023180"/>
    </source>
</evidence>
<evidence type="ECO:0000313" key="9">
    <source>
        <dbReference type="Proteomes" id="UP000553632"/>
    </source>
</evidence>
<evidence type="ECO:0000256" key="6">
    <source>
        <dbReference type="RuleBase" id="RU361185"/>
    </source>
</evidence>
<comment type="caution">
    <text evidence="8">The sequence shown here is derived from an EMBL/GenBank/DDBJ whole genome shotgun (WGS) entry which is preliminary data.</text>
</comment>
<evidence type="ECO:0000259" key="7">
    <source>
        <dbReference type="Pfam" id="PF01055"/>
    </source>
</evidence>
<dbReference type="GO" id="GO:0005975">
    <property type="term" value="P:carbohydrate metabolic process"/>
    <property type="evidence" value="ECO:0007669"/>
    <property type="project" value="InterPro"/>
</dbReference>
<evidence type="ECO:0000256" key="1">
    <source>
        <dbReference type="ARBA" id="ARBA00007806"/>
    </source>
</evidence>
<proteinExistence type="inferred from homology"/>
<dbReference type="Proteomes" id="UP000553632">
    <property type="component" value="Unassembled WGS sequence"/>
</dbReference>